<organism evidence="2 3">
    <name type="scientific">Rhodopirellula baltica WH47</name>
    <dbReference type="NCBI Taxonomy" id="991778"/>
    <lineage>
        <taxon>Bacteria</taxon>
        <taxon>Pseudomonadati</taxon>
        <taxon>Planctomycetota</taxon>
        <taxon>Planctomycetia</taxon>
        <taxon>Pirellulales</taxon>
        <taxon>Pirellulaceae</taxon>
        <taxon>Rhodopirellula</taxon>
    </lineage>
</organism>
<dbReference type="EMBL" id="AFAR01000289">
    <property type="protein sequence ID" value="EGF24440.1"/>
    <property type="molecule type" value="Genomic_DNA"/>
</dbReference>
<dbReference type="AlphaFoldDB" id="F2B0X9"/>
<feature type="transmembrane region" description="Helical" evidence="1">
    <location>
        <begin position="32"/>
        <end position="53"/>
    </location>
</feature>
<dbReference type="PATRIC" id="fig|991778.3.peg.5978"/>
<reference evidence="2 3" key="1">
    <citation type="journal article" date="2013" name="Mar. Genomics">
        <title>Expression of sulfatases in Rhodopirellula baltica and the diversity of sulfatases in the genus Rhodopirellula.</title>
        <authorList>
            <person name="Wegner C.E."/>
            <person name="Richter-Heitmann T."/>
            <person name="Klindworth A."/>
            <person name="Klockow C."/>
            <person name="Richter M."/>
            <person name="Achstetter T."/>
            <person name="Glockner F.O."/>
            <person name="Harder J."/>
        </authorList>
    </citation>
    <scope>NUCLEOTIDE SEQUENCE [LARGE SCALE GENOMIC DNA]</scope>
    <source>
        <strain evidence="2 3">WH47</strain>
    </source>
</reference>
<sequence length="136" mass="14712">MSRSDRIERRLAAKRSYQTVPFLRRSRTLESILATTCVLTLIVLKIASQVGLLAGSDSVGKAMALICLLALLVAALSVLFICTLALTGPVYKKQLDFTTGELETYGPIDKFAAIVLAALIIGTLGYIACRFLDVFV</sequence>
<evidence type="ECO:0000313" key="3">
    <source>
        <dbReference type="Proteomes" id="UP000006222"/>
    </source>
</evidence>
<keyword evidence="1" id="KW-1133">Transmembrane helix</keyword>
<protein>
    <submittedName>
        <fullName evidence="2">Uncharacterized protein</fullName>
    </submittedName>
</protein>
<keyword evidence="1" id="KW-0472">Membrane</keyword>
<evidence type="ECO:0000256" key="1">
    <source>
        <dbReference type="SAM" id="Phobius"/>
    </source>
</evidence>
<comment type="caution">
    <text evidence="2">The sequence shown here is derived from an EMBL/GenBank/DDBJ whole genome shotgun (WGS) entry which is preliminary data.</text>
</comment>
<dbReference type="Proteomes" id="UP000006222">
    <property type="component" value="Unassembled WGS sequence"/>
</dbReference>
<keyword evidence="1" id="KW-0812">Transmembrane</keyword>
<dbReference type="RefSeq" id="WP_007329539.1">
    <property type="nucleotide sequence ID" value="NZ_AFAR01000289.1"/>
</dbReference>
<accession>F2B0X9</accession>
<feature type="transmembrane region" description="Helical" evidence="1">
    <location>
        <begin position="111"/>
        <end position="132"/>
    </location>
</feature>
<feature type="transmembrane region" description="Helical" evidence="1">
    <location>
        <begin position="65"/>
        <end position="91"/>
    </location>
</feature>
<name>F2B0X9_RHOBT</name>
<evidence type="ECO:0000313" key="2">
    <source>
        <dbReference type="EMBL" id="EGF24440.1"/>
    </source>
</evidence>
<gene>
    <name evidence="2" type="ORF">RBWH47_05049</name>
</gene>
<proteinExistence type="predicted"/>